<keyword evidence="2" id="KW-0812">Transmembrane</keyword>
<evidence type="ECO:0000313" key="5">
    <source>
        <dbReference type="Proteomes" id="UP000828390"/>
    </source>
</evidence>
<name>A0A9D4CVV3_DREPO</name>
<dbReference type="CDD" id="cd00063">
    <property type="entry name" value="FN3"/>
    <property type="match status" value="9"/>
</dbReference>
<dbReference type="AlphaFoldDB" id="A0A9D4CVV3"/>
<evidence type="ECO:0000256" key="1">
    <source>
        <dbReference type="SAM" id="MobiDB-lite"/>
    </source>
</evidence>
<feature type="domain" description="Fibronectin type-III" evidence="3">
    <location>
        <begin position="502"/>
        <end position="593"/>
    </location>
</feature>
<comment type="caution">
    <text evidence="4">The sequence shown here is derived from an EMBL/GenBank/DDBJ whole genome shotgun (WGS) entry which is preliminary data.</text>
</comment>
<feature type="domain" description="Fibronectin type-III" evidence="3">
    <location>
        <begin position="410"/>
        <end position="498"/>
    </location>
</feature>
<dbReference type="InterPro" id="IPR050617">
    <property type="entry name" value="E3_ligase_FN3/SPRY"/>
</dbReference>
<sequence length="1123" mass="124336">MILMFRGHSATQSFQGPAVVRMLSNNGPPFPMRMQVPPGHVVQQIVDENGILTHVFLSPQHPGMMGNQMPGGPNSPYYPPYSGPYSNHPAPYPTHPHAHPGGPPHRVSTPHMPHRTPPAAATCDNHNPAHTQGNSPPLPNMDERTQKKHLDLRRKIRNRADYNRGQPQRSRRNRENGMDMDRAVSITNSETQTQVGEQNEEYGRALQAELSKMPTPKVSDIEPRSAFIKYYPPDFDTKEFDVNPSKFLYDLMLCEKGRDGKYTCVYQGDASEIALKDLKPATEYHLKVCAVLGDYRGSPTEAISFMTKTCEPDPPQPPKFDKKSKSSISLKWNAPCDNGSKINNYVLEYEGGETEGNFIEVYRGPQKQYRVSRLVAATKYTFRLSAVNAIGQSDYSEHVAYYTSGSCPSQPDPPVLSERHVTELVLAWARRASDDEYSLHMDDEISGHGFIPIYNGTSTSHRITKLYRNKDYKFKLAAVNEEGTSKWSDIVAFRTLSDKPAAPGKPQLKGRIETHKFKITWDPPKDDGGSPVTNYIVQVNDGKGHERRFDRMDRECSCDDLIPGQTYYVSVAACNESGTSDFSDVCTATTQCVTPGQCSVPKLQGKPKATSLHLRWAYPDYNGGSQVSEFAVQMILPDNTSREVYKGRDLDCIVAGLSPGRPYLFQVMALNRAGGGPWSEPLEIVSGPGVPDPPKQPLCQARSAHSVYITWEGPVNNGATITEYRLEWQLKPDTDFAQLFTGSATNFEVKGLSPATSYSFRVQAINSAGPGLYSPIATCHTPPSSPSGVVSIRAQTTATSVILIWKEPHDNGSEIYAYNIDLGNDKPLVNVGAVTEYTVEDLTPETAYKVRVQAVNEVGVGTFSSAVKFTTRALPPRPPRLECCGSSHNSLKLKWGDGRNVDLITFTLEMDKEDGNFVEVYKGQGYNCKVNRLSEMSSYDFRIFASNEAGSGPYSETFTFTTIRAPPPALKAPKILDISLTGCKVEWSACKTMGEDAIVYNLQLQNKDHEYKQIYKGSDSSYSIDFLQSKSEYHVRVCAIRQCEDTEEIAGPFSPGTTFSTLSPEPVKPDLSQSEETKVAAPKQLTDQQLAALFVFGFFIVAVLIAFIMSQFFPGGNGLRDEV</sequence>
<keyword evidence="2" id="KW-1133">Transmembrane helix</keyword>
<dbReference type="InterPro" id="IPR003961">
    <property type="entry name" value="FN3_dom"/>
</dbReference>
<protein>
    <recommendedName>
        <fullName evidence="3">Fibronectin type-III domain-containing protein</fullName>
    </recommendedName>
</protein>
<gene>
    <name evidence="4" type="ORF">DPMN_039910</name>
</gene>
<accession>A0A9D4CVV3</accession>
<dbReference type="Pfam" id="PF00041">
    <property type="entry name" value="fn3"/>
    <property type="match status" value="5"/>
</dbReference>
<dbReference type="PANTHER" id="PTHR24099">
    <property type="entry name" value="E3 UBIQUITIN-PROTEIN LIGASE TRIM36-RELATED"/>
    <property type="match status" value="1"/>
</dbReference>
<dbReference type="InterPro" id="IPR013783">
    <property type="entry name" value="Ig-like_fold"/>
</dbReference>
<evidence type="ECO:0000313" key="4">
    <source>
        <dbReference type="EMBL" id="KAH3733482.1"/>
    </source>
</evidence>
<reference evidence="4" key="1">
    <citation type="journal article" date="2019" name="bioRxiv">
        <title>The Genome of the Zebra Mussel, Dreissena polymorpha: A Resource for Invasive Species Research.</title>
        <authorList>
            <person name="McCartney M.A."/>
            <person name="Auch B."/>
            <person name="Kono T."/>
            <person name="Mallez S."/>
            <person name="Zhang Y."/>
            <person name="Obille A."/>
            <person name="Becker A."/>
            <person name="Abrahante J.E."/>
            <person name="Garbe J."/>
            <person name="Badalamenti J.P."/>
            <person name="Herman A."/>
            <person name="Mangelson H."/>
            <person name="Liachko I."/>
            <person name="Sullivan S."/>
            <person name="Sone E.D."/>
            <person name="Koren S."/>
            <person name="Silverstein K.A.T."/>
            <person name="Beckman K.B."/>
            <person name="Gohl D.M."/>
        </authorList>
    </citation>
    <scope>NUCLEOTIDE SEQUENCE</scope>
    <source>
        <strain evidence="4">Duluth1</strain>
        <tissue evidence="4">Whole animal</tissue>
    </source>
</reference>
<feature type="domain" description="Fibronectin type-III" evidence="3">
    <location>
        <begin position="693"/>
        <end position="784"/>
    </location>
</feature>
<keyword evidence="5" id="KW-1185">Reference proteome</keyword>
<dbReference type="Proteomes" id="UP000828390">
    <property type="component" value="Unassembled WGS sequence"/>
</dbReference>
<dbReference type="EMBL" id="JAIWYP010000011">
    <property type="protein sequence ID" value="KAH3733482.1"/>
    <property type="molecule type" value="Genomic_DNA"/>
</dbReference>
<feature type="domain" description="Fibronectin type-III" evidence="3">
    <location>
        <begin position="594"/>
        <end position="689"/>
    </location>
</feature>
<feature type="compositionally biased region" description="Polar residues" evidence="1">
    <location>
        <begin position="124"/>
        <end position="135"/>
    </location>
</feature>
<feature type="domain" description="Fibronectin type-III" evidence="3">
    <location>
        <begin position="213"/>
        <end position="312"/>
    </location>
</feature>
<dbReference type="PRINTS" id="PR00014">
    <property type="entry name" value="FNTYPEIII"/>
</dbReference>
<keyword evidence="2" id="KW-0472">Membrane</keyword>
<feature type="domain" description="Fibronectin type-III" evidence="3">
    <location>
        <begin position="314"/>
        <end position="406"/>
    </location>
</feature>
<proteinExistence type="predicted"/>
<dbReference type="Gene3D" id="2.60.40.10">
    <property type="entry name" value="Immunoglobulins"/>
    <property type="match status" value="9"/>
</dbReference>
<feature type="region of interest" description="Disordered" evidence="1">
    <location>
        <begin position="1052"/>
        <end position="1079"/>
    </location>
</feature>
<evidence type="ECO:0000259" key="3">
    <source>
        <dbReference type="PROSITE" id="PS50853"/>
    </source>
</evidence>
<dbReference type="FunFam" id="2.60.40.10:FF:001846">
    <property type="entry name" value="Uncharacterized protein, isoform E"/>
    <property type="match status" value="1"/>
</dbReference>
<reference evidence="4" key="2">
    <citation type="submission" date="2020-11" db="EMBL/GenBank/DDBJ databases">
        <authorList>
            <person name="McCartney M.A."/>
            <person name="Auch B."/>
            <person name="Kono T."/>
            <person name="Mallez S."/>
            <person name="Becker A."/>
            <person name="Gohl D.M."/>
            <person name="Silverstein K.A.T."/>
            <person name="Koren S."/>
            <person name="Bechman K.B."/>
            <person name="Herman A."/>
            <person name="Abrahante J.E."/>
            <person name="Garbe J."/>
        </authorList>
    </citation>
    <scope>NUCLEOTIDE SEQUENCE</scope>
    <source>
        <strain evidence="4">Duluth1</strain>
        <tissue evidence="4">Whole animal</tissue>
    </source>
</reference>
<dbReference type="PANTHER" id="PTHR24099:SF11">
    <property type="entry name" value="FIBRONECTIN TYPE III DOMAIN-CONTAINING 3BA-RELATED"/>
    <property type="match status" value="1"/>
</dbReference>
<evidence type="ECO:0000256" key="2">
    <source>
        <dbReference type="SAM" id="Phobius"/>
    </source>
</evidence>
<dbReference type="InterPro" id="IPR036116">
    <property type="entry name" value="FN3_sf"/>
</dbReference>
<dbReference type="SUPFAM" id="SSF49265">
    <property type="entry name" value="Fibronectin type III"/>
    <property type="match status" value="5"/>
</dbReference>
<feature type="transmembrane region" description="Helical" evidence="2">
    <location>
        <begin position="1090"/>
        <end position="1110"/>
    </location>
</feature>
<dbReference type="SMART" id="SM00060">
    <property type="entry name" value="FN3"/>
    <property type="match status" value="9"/>
</dbReference>
<dbReference type="PROSITE" id="PS50853">
    <property type="entry name" value="FN3"/>
    <property type="match status" value="9"/>
</dbReference>
<feature type="domain" description="Fibronectin type-III" evidence="3">
    <location>
        <begin position="875"/>
        <end position="965"/>
    </location>
</feature>
<feature type="region of interest" description="Disordered" evidence="1">
    <location>
        <begin position="88"/>
        <end position="178"/>
    </location>
</feature>
<feature type="domain" description="Fibronectin type-III" evidence="3">
    <location>
        <begin position="966"/>
        <end position="1064"/>
    </location>
</feature>
<feature type="domain" description="Fibronectin type-III" evidence="3">
    <location>
        <begin position="785"/>
        <end position="874"/>
    </location>
</feature>
<organism evidence="4 5">
    <name type="scientific">Dreissena polymorpha</name>
    <name type="common">Zebra mussel</name>
    <name type="synonym">Mytilus polymorpha</name>
    <dbReference type="NCBI Taxonomy" id="45954"/>
    <lineage>
        <taxon>Eukaryota</taxon>
        <taxon>Metazoa</taxon>
        <taxon>Spiralia</taxon>
        <taxon>Lophotrochozoa</taxon>
        <taxon>Mollusca</taxon>
        <taxon>Bivalvia</taxon>
        <taxon>Autobranchia</taxon>
        <taxon>Heteroconchia</taxon>
        <taxon>Euheterodonta</taxon>
        <taxon>Imparidentia</taxon>
        <taxon>Neoheterodontei</taxon>
        <taxon>Myida</taxon>
        <taxon>Dreissenoidea</taxon>
        <taxon>Dreissenidae</taxon>
        <taxon>Dreissena</taxon>
    </lineage>
</organism>